<dbReference type="InterPro" id="IPR052537">
    <property type="entry name" value="Extradiol_RC_dioxygenase"/>
</dbReference>
<dbReference type="EMBL" id="PZJH01000003">
    <property type="protein sequence ID" value="RAK44788.1"/>
    <property type="molecule type" value="Genomic_DNA"/>
</dbReference>
<dbReference type="InterPro" id="IPR004360">
    <property type="entry name" value="Glyas_Fos-R_dOase_dom"/>
</dbReference>
<evidence type="ECO:0000313" key="2">
    <source>
        <dbReference type="EMBL" id="RAK44788.1"/>
    </source>
</evidence>
<evidence type="ECO:0000313" key="3">
    <source>
        <dbReference type="Proteomes" id="UP000249808"/>
    </source>
</evidence>
<dbReference type="CDD" id="cd08347">
    <property type="entry name" value="PcpA_C_like"/>
    <property type="match status" value="1"/>
</dbReference>
<comment type="caution">
    <text evidence="2">The sequence shown here is derived from an EMBL/GenBank/DDBJ whole genome shotgun (WGS) entry which is preliminary data.</text>
</comment>
<keyword evidence="2" id="KW-0560">Oxidoreductase</keyword>
<accession>A0A327ZUW5</accession>
<protein>
    <submittedName>
        <fullName evidence="2">Ring-cleaving dioxygenase</fullName>
    </submittedName>
</protein>
<dbReference type="PROSITE" id="PS51819">
    <property type="entry name" value="VOC"/>
    <property type="match status" value="2"/>
</dbReference>
<gene>
    <name evidence="2" type="ORF">BHU61_08035</name>
</gene>
<feature type="domain" description="VOC" evidence="1">
    <location>
        <begin position="157"/>
        <end position="276"/>
    </location>
</feature>
<dbReference type="InterPro" id="IPR037523">
    <property type="entry name" value="VOC_core"/>
</dbReference>
<dbReference type="AlphaFoldDB" id="A0A327ZUW5"/>
<dbReference type="InterPro" id="IPR029068">
    <property type="entry name" value="Glyas_Bleomycin-R_OHBP_Dase"/>
</dbReference>
<sequence>MNQLTGIHHVTAITSSAEKIYDFFNDILGLRLVKKTVNQDDINTYHLFFADDEGNAGTDMTFFDFKGISKGQHGTNEIARTSFRVPNDKAVEYFLDRFESFNVKHDGIQEMFGKKILPFEDFDGQLYQIISDEHDNGVAPGVAWKNGPVPEAFGIYGLGPVFITVNQFTAFKSAFEAVYLFKETQSEGNYHLFETGEGGNGASVIIVDDTTSQTAYQGFGTVHHVAFRVPDEETLSAWIERLDSFNLPNSGYVDRFFFKSLYARLAMPILFEIATDGPGFMGDEPYETLGEKLSLPPFLEGQRDYIESQVRHIDTVRSK</sequence>
<reference evidence="2 3" key="1">
    <citation type="journal article" date="2018" name="Front. Microbiol.">
        <title>Description and Comparative Genomics of Macrococcus caseolyticus subsp. hominis subsp. nov., Macrococcus goetzii sp. nov., Macrococcus epidermidis sp. nov., and Macrococcus bohemicus sp. nov., Novel Macrococci From Human Clinical Material With Virulence Potential and Suspected Uptake of Foreign DNA by Natural Transformation.</title>
        <authorList>
            <person name="Maslanova I."/>
            <person name="Wertheimer Z."/>
            <person name="Sedlacek I."/>
            <person name="Svec P."/>
            <person name="Indrakova A."/>
            <person name="Kovarovic V."/>
            <person name="Schumann P."/>
            <person name="Sproer C."/>
            <person name="Kralova S."/>
            <person name="Sedo O."/>
            <person name="Kristofova L."/>
            <person name="Vrbovska V."/>
            <person name="Fuzik T."/>
            <person name="Petras P."/>
            <person name="Zdrahal Z."/>
            <person name="Ruzickova V."/>
            <person name="Doskar J."/>
            <person name="Pantucek R."/>
        </authorList>
    </citation>
    <scope>NUCLEOTIDE SEQUENCE [LARGE SCALE GENOMIC DNA]</scope>
    <source>
        <strain evidence="2 3">01/688</strain>
    </source>
</reference>
<dbReference type="SUPFAM" id="SSF54593">
    <property type="entry name" value="Glyoxalase/Bleomycin resistance protein/Dihydroxybiphenyl dioxygenase"/>
    <property type="match status" value="1"/>
</dbReference>
<proteinExistence type="predicted"/>
<dbReference type="Pfam" id="PF00903">
    <property type="entry name" value="Glyoxalase"/>
    <property type="match status" value="1"/>
</dbReference>
<keyword evidence="2" id="KW-0223">Dioxygenase</keyword>
<name>A0A327ZUW5_9STAP</name>
<organism evidence="2 3">
    <name type="scientific">Macrococcus epidermidis</name>
    <dbReference type="NCBI Taxonomy" id="1902580"/>
    <lineage>
        <taxon>Bacteria</taxon>
        <taxon>Bacillati</taxon>
        <taxon>Bacillota</taxon>
        <taxon>Bacilli</taxon>
        <taxon>Bacillales</taxon>
        <taxon>Staphylococcaceae</taxon>
        <taxon>Macrococcus</taxon>
    </lineage>
</organism>
<dbReference type="RefSeq" id="WP_111716235.1">
    <property type="nucleotide sequence ID" value="NZ_JBHSSR010000013.1"/>
</dbReference>
<keyword evidence="3" id="KW-1185">Reference proteome</keyword>
<evidence type="ECO:0000259" key="1">
    <source>
        <dbReference type="PROSITE" id="PS51819"/>
    </source>
</evidence>
<feature type="domain" description="VOC" evidence="1">
    <location>
        <begin position="6"/>
        <end position="132"/>
    </location>
</feature>
<dbReference type="Proteomes" id="UP000249808">
    <property type="component" value="Unassembled WGS sequence"/>
</dbReference>
<dbReference type="PANTHER" id="PTHR36110">
    <property type="entry name" value="RING-CLEAVING DIOXYGENASE MHQE-RELATED"/>
    <property type="match status" value="1"/>
</dbReference>
<dbReference type="PANTHER" id="PTHR36110:SF3">
    <property type="entry name" value="VOC DOMAIN-CONTAINING PROTEIN"/>
    <property type="match status" value="1"/>
</dbReference>
<dbReference type="Gene3D" id="3.10.180.10">
    <property type="entry name" value="2,3-Dihydroxybiphenyl 1,2-Dioxygenase, domain 1"/>
    <property type="match status" value="2"/>
</dbReference>
<dbReference type="GO" id="GO:0051213">
    <property type="term" value="F:dioxygenase activity"/>
    <property type="evidence" value="ECO:0007669"/>
    <property type="project" value="UniProtKB-KW"/>
</dbReference>